<dbReference type="Pfam" id="PF08448">
    <property type="entry name" value="PAS_4"/>
    <property type="match status" value="1"/>
</dbReference>
<dbReference type="InterPro" id="IPR035965">
    <property type="entry name" value="PAS-like_dom_sf"/>
</dbReference>
<dbReference type="InterPro" id="IPR000014">
    <property type="entry name" value="PAS"/>
</dbReference>
<dbReference type="Gene3D" id="3.30.450.20">
    <property type="entry name" value="PAS domain"/>
    <property type="match status" value="1"/>
</dbReference>
<name>A0A1M6ASU7_9RHOB</name>
<dbReference type="InterPro" id="IPR013656">
    <property type="entry name" value="PAS_4"/>
</dbReference>
<dbReference type="Proteomes" id="UP000184292">
    <property type="component" value="Unassembled WGS sequence"/>
</dbReference>
<protein>
    <submittedName>
        <fullName evidence="2">PAS fold-containing protein</fullName>
    </submittedName>
</protein>
<dbReference type="RefSeq" id="WP_073326312.1">
    <property type="nucleotide sequence ID" value="NZ_FQYO01000001.1"/>
</dbReference>
<dbReference type="CDD" id="cd00130">
    <property type="entry name" value="PAS"/>
    <property type="match status" value="1"/>
</dbReference>
<evidence type="ECO:0000313" key="3">
    <source>
        <dbReference type="Proteomes" id="UP000184292"/>
    </source>
</evidence>
<feature type="domain" description="PAS" evidence="1">
    <location>
        <begin position="19"/>
        <end position="86"/>
    </location>
</feature>
<dbReference type="AlphaFoldDB" id="A0A1M6ASU7"/>
<accession>A0A1M6ASU7</accession>
<evidence type="ECO:0000313" key="2">
    <source>
        <dbReference type="EMBL" id="SHI39532.1"/>
    </source>
</evidence>
<sequence length="131" mass="14580">MTSPDRAAFDALGMENVPAFTLAFLRSSADGVLLLNSDDRVSFVSERGQVLLELGSPGPITARPWWELWPEEEQVRLRAALDRARDGATERLRGHCETLAGRLRHWDVTVSPVTNRAGEVESLMVILRPLD</sequence>
<gene>
    <name evidence="2" type="ORF">SAMN05444417_0603</name>
</gene>
<keyword evidence="3" id="KW-1185">Reference proteome</keyword>
<proteinExistence type="predicted"/>
<organism evidence="2 3">
    <name type="scientific">Wenxinia saemankumensis</name>
    <dbReference type="NCBI Taxonomy" id="1447782"/>
    <lineage>
        <taxon>Bacteria</taxon>
        <taxon>Pseudomonadati</taxon>
        <taxon>Pseudomonadota</taxon>
        <taxon>Alphaproteobacteria</taxon>
        <taxon>Rhodobacterales</taxon>
        <taxon>Roseobacteraceae</taxon>
        <taxon>Wenxinia</taxon>
    </lineage>
</organism>
<dbReference type="SUPFAM" id="SSF55785">
    <property type="entry name" value="PYP-like sensor domain (PAS domain)"/>
    <property type="match status" value="1"/>
</dbReference>
<reference evidence="2 3" key="1">
    <citation type="submission" date="2016-11" db="EMBL/GenBank/DDBJ databases">
        <authorList>
            <person name="Jaros S."/>
            <person name="Januszkiewicz K."/>
            <person name="Wedrychowicz H."/>
        </authorList>
    </citation>
    <scope>NUCLEOTIDE SEQUENCE [LARGE SCALE GENOMIC DNA]</scope>
    <source>
        <strain evidence="2 3">DSM 100565</strain>
    </source>
</reference>
<evidence type="ECO:0000259" key="1">
    <source>
        <dbReference type="SMART" id="SM00091"/>
    </source>
</evidence>
<dbReference type="SMART" id="SM00091">
    <property type="entry name" value="PAS"/>
    <property type="match status" value="1"/>
</dbReference>
<dbReference type="EMBL" id="FQYO01000001">
    <property type="protein sequence ID" value="SHI39532.1"/>
    <property type="molecule type" value="Genomic_DNA"/>
</dbReference>
<dbReference type="STRING" id="1447782.SAMN05444417_0603"/>